<dbReference type="Gene3D" id="3.30.40.10">
    <property type="entry name" value="Zinc/RING finger domain, C3HC4 (zinc finger)"/>
    <property type="match status" value="1"/>
</dbReference>
<dbReference type="HOGENOM" id="CLU_2282758_0_0_1"/>
<dbReference type="PANTHER" id="PTHR46189">
    <property type="entry name" value="LD41958P"/>
    <property type="match status" value="1"/>
</dbReference>
<dbReference type="VEuPathDB" id="FungiDB:PYU1_G005788"/>
<evidence type="ECO:0000256" key="2">
    <source>
        <dbReference type="ARBA" id="ARBA00022771"/>
    </source>
</evidence>
<organism evidence="6 7">
    <name type="scientific">Globisporangium ultimum (strain ATCC 200006 / CBS 805.95 / DAOM BR144)</name>
    <name type="common">Pythium ultimum</name>
    <dbReference type="NCBI Taxonomy" id="431595"/>
    <lineage>
        <taxon>Eukaryota</taxon>
        <taxon>Sar</taxon>
        <taxon>Stramenopiles</taxon>
        <taxon>Oomycota</taxon>
        <taxon>Peronosporomycetes</taxon>
        <taxon>Pythiales</taxon>
        <taxon>Pythiaceae</taxon>
        <taxon>Globisporangium</taxon>
    </lineage>
</organism>
<keyword evidence="1" id="KW-0479">Metal-binding</keyword>
<dbReference type="OMA" id="WWIRRSH"/>
<reference evidence="6" key="3">
    <citation type="submission" date="2015-02" db="UniProtKB">
        <authorList>
            <consortium name="EnsemblProtists"/>
        </authorList>
    </citation>
    <scope>IDENTIFICATION</scope>
    <source>
        <strain evidence="6">DAOM BR144</strain>
    </source>
</reference>
<reference evidence="7" key="2">
    <citation type="submission" date="2010-04" db="EMBL/GenBank/DDBJ databases">
        <authorList>
            <person name="Buell R."/>
            <person name="Hamilton J."/>
            <person name="Hostetler J."/>
        </authorList>
    </citation>
    <scope>NUCLEOTIDE SEQUENCE [LARGE SCALE GENOMIC DNA]</scope>
    <source>
        <strain evidence="7">DAOM:BR144</strain>
    </source>
</reference>
<name>K3WLF7_GLOUD</name>
<dbReference type="FunFam" id="3.30.40.10:FF:000105">
    <property type="entry name" value="WD repeat and FYVE domain-containing protein 2"/>
    <property type="match status" value="1"/>
</dbReference>
<dbReference type="InterPro" id="IPR000306">
    <property type="entry name" value="Znf_FYVE"/>
</dbReference>
<dbReference type="InterPro" id="IPR011011">
    <property type="entry name" value="Znf_FYVE_PHD"/>
</dbReference>
<evidence type="ECO:0000313" key="6">
    <source>
        <dbReference type="EnsemblProtists" id="PYU1_T005799"/>
    </source>
</evidence>
<dbReference type="GO" id="GO:0008270">
    <property type="term" value="F:zinc ion binding"/>
    <property type="evidence" value="ECO:0007669"/>
    <property type="project" value="UniProtKB-KW"/>
</dbReference>
<evidence type="ECO:0000256" key="1">
    <source>
        <dbReference type="ARBA" id="ARBA00022723"/>
    </source>
</evidence>
<evidence type="ECO:0000259" key="5">
    <source>
        <dbReference type="PROSITE" id="PS50178"/>
    </source>
</evidence>
<proteinExistence type="predicted"/>
<dbReference type="InParanoid" id="K3WLF7"/>
<keyword evidence="2 4" id="KW-0863">Zinc-finger</keyword>
<dbReference type="InterPro" id="IPR042234">
    <property type="entry name" value="WDFY1/WDFY2"/>
</dbReference>
<dbReference type="EMBL" id="GL376573">
    <property type="status" value="NOT_ANNOTATED_CDS"/>
    <property type="molecule type" value="Genomic_DNA"/>
</dbReference>
<evidence type="ECO:0000256" key="4">
    <source>
        <dbReference type="PROSITE-ProRule" id="PRU00091"/>
    </source>
</evidence>
<evidence type="ECO:0000313" key="7">
    <source>
        <dbReference type="Proteomes" id="UP000019132"/>
    </source>
</evidence>
<dbReference type="SMART" id="SM00064">
    <property type="entry name" value="FYVE"/>
    <property type="match status" value="1"/>
</dbReference>
<dbReference type="Proteomes" id="UP000019132">
    <property type="component" value="Unassembled WGS sequence"/>
</dbReference>
<dbReference type="Pfam" id="PF01363">
    <property type="entry name" value="FYVE"/>
    <property type="match status" value="1"/>
</dbReference>
<dbReference type="InterPro" id="IPR013083">
    <property type="entry name" value="Znf_RING/FYVE/PHD"/>
</dbReference>
<dbReference type="EnsemblProtists" id="PYU1_T005799">
    <property type="protein sequence ID" value="PYU1_T005799"/>
    <property type="gene ID" value="PYU1_G005788"/>
</dbReference>
<reference evidence="7" key="1">
    <citation type="journal article" date="2010" name="Genome Biol.">
        <title>Genome sequence of the necrotrophic plant pathogen Pythium ultimum reveals original pathogenicity mechanisms and effector repertoire.</title>
        <authorList>
            <person name="Levesque C.A."/>
            <person name="Brouwer H."/>
            <person name="Cano L."/>
            <person name="Hamilton J.P."/>
            <person name="Holt C."/>
            <person name="Huitema E."/>
            <person name="Raffaele S."/>
            <person name="Robideau G.P."/>
            <person name="Thines M."/>
            <person name="Win J."/>
            <person name="Zerillo M.M."/>
            <person name="Beakes G.W."/>
            <person name="Boore J.L."/>
            <person name="Busam D."/>
            <person name="Dumas B."/>
            <person name="Ferriera S."/>
            <person name="Fuerstenberg S.I."/>
            <person name="Gachon C.M."/>
            <person name="Gaulin E."/>
            <person name="Govers F."/>
            <person name="Grenville-Briggs L."/>
            <person name="Horner N."/>
            <person name="Hostetler J."/>
            <person name="Jiang R.H."/>
            <person name="Johnson J."/>
            <person name="Krajaejun T."/>
            <person name="Lin H."/>
            <person name="Meijer H.J."/>
            <person name="Moore B."/>
            <person name="Morris P."/>
            <person name="Phuntmart V."/>
            <person name="Puiu D."/>
            <person name="Shetty J."/>
            <person name="Stajich J.E."/>
            <person name="Tripathy S."/>
            <person name="Wawra S."/>
            <person name="van West P."/>
            <person name="Whitty B.R."/>
            <person name="Coutinho P.M."/>
            <person name="Henrissat B."/>
            <person name="Martin F."/>
            <person name="Thomas P.D."/>
            <person name="Tyler B.M."/>
            <person name="De Vries R.P."/>
            <person name="Kamoun S."/>
            <person name="Yandell M."/>
            <person name="Tisserat N."/>
            <person name="Buell C.R."/>
        </authorList>
    </citation>
    <scope>NUCLEOTIDE SEQUENCE</scope>
    <source>
        <strain evidence="7">DAOM:BR144</strain>
    </source>
</reference>
<dbReference type="SUPFAM" id="SSF57903">
    <property type="entry name" value="FYVE/PHD zinc finger"/>
    <property type="match status" value="1"/>
</dbReference>
<dbReference type="PROSITE" id="PS50178">
    <property type="entry name" value="ZF_FYVE"/>
    <property type="match status" value="1"/>
</dbReference>
<keyword evidence="7" id="KW-1185">Reference proteome</keyword>
<dbReference type="STRING" id="431595.K3WLF7"/>
<dbReference type="PANTHER" id="PTHR46189:SF1">
    <property type="entry name" value="LD41958P"/>
    <property type="match status" value="1"/>
</dbReference>
<evidence type="ECO:0000256" key="3">
    <source>
        <dbReference type="ARBA" id="ARBA00022833"/>
    </source>
</evidence>
<protein>
    <recommendedName>
        <fullName evidence="5">FYVE-type domain-containing protein</fullName>
    </recommendedName>
</protein>
<dbReference type="AlphaFoldDB" id="K3WLF7"/>
<keyword evidence="3" id="KW-0862">Zinc</keyword>
<accession>K3WLF7</accession>
<dbReference type="eggNOG" id="KOG1409">
    <property type="taxonomic scope" value="Eukaryota"/>
</dbReference>
<dbReference type="GO" id="GO:0005769">
    <property type="term" value="C:early endosome"/>
    <property type="evidence" value="ECO:0007669"/>
    <property type="project" value="TreeGrafter"/>
</dbReference>
<feature type="domain" description="FYVE-type" evidence="5">
    <location>
        <begin position="33"/>
        <end position="102"/>
    </location>
</feature>
<dbReference type="InterPro" id="IPR017455">
    <property type="entry name" value="Znf_FYVE-rel"/>
</dbReference>
<sequence>MLSDHLGRSYLSALRVVRDSRRMKPTLPEWVPFSTKTRCMCCDSPFTWNSTSSSEAQQKYDQHNCRKCGCLVCGGCSEKWKSIPEFGINLPVRVCDKCFYEL</sequence>